<gene>
    <name evidence="2" type="ordered locus">Cst_c21370</name>
</gene>
<dbReference type="Proteomes" id="UP000011220">
    <property type="component" value="Chromosome"/>
</dbReference>
<dbReference type="STRING" id="1121335.Cst_c21370"/>
<evidence type="ECO:0000313" key="3">
    <source>
        <dbReference type="Proteomes" id="UP000011220"/>
    </source>
</evidence>
<accession>L7VU44</accession>
<keyword evidence="1" id="KW-0812">Transmembrane</keyword>
<proteinExistence type="predicted"/>
<feature type="transmembrane region" description="Helical" evidence="1">
    <location>
        <begin position="20"/>
        <end position="42"/>
    </location>
</feature>
<dbReference type="PATRIC" id="fig|1121335.3.peg.2139"/>
<sequence length="129" mass="14032">MSCQKGILVVPRKRSFRPKVAKGFFLIPVKSGLLIWIGGVVLTVFFKVLSVLIVAVGAFLVYGAGFLAGRTKTDGGIVSRPNHCEKDGSFSDDAGNEYEDYISRKSLSFKQMGLLLIMLGSISVLIAFR</sequence>
<feature type="transmembrane region" description="Helical" evidence="1">
    <location>
        <begin position="48"/>
        <end position="68"/>
    </location>
</feature>
<keyword evidence="3" id="KW-1185">Reference proteome</keyword>
<dbReference type="EMBL" id="CP004044">
    <property type="protein sequence ID" value="AGC69103.1"/>
    <property type="molecule type" value="Genomic_DNA"/>
</dbReference>
<dbReference type="AlphaFoldDB" id="L7VU44"/>
<name>L7VU44_THES1</name>
<keyword evidence="1" id="KW-0472">Membrane</keyword>
<evidence type="ECO:0000256" key="1">
    <source>
        <dbReference type="SAM" id="Phobius"/>
    </source>
</evidence>
<keyword evidence="1" id="KW-1133">Transmembrane helix</keyword>
<organism evidence="2 3">
    <name type="scientific">Thermoclostridium stercorarium (strain ATCC 35414 / DSM 8532 / NCIMB 11754)</name>
    <name type="common">Clostridium stercorarium</name>
    <dbReference type="NCBI Taxonomy" id="1121335"/>
    <lineage>
        <taxon>Bacteria</taxon>
        <taxon>Bacillati</taxon>
        <taxon>Bacillota</taxon>
        <taxon>Clostridia</taxon>
        <taxon>Eubacteriales</taxon>
        <taxon>Oscillospiraceae</taxon>
        <taxon>Thermoclostridium</taxon>
    </lineage>
</organism>
<evidence type="ECO:0008006" key="4">
    <source>
        <dbReference type="Google" id="ProtNLM"/>
    </source>
</evidence>
<protein>
    <recommendedName>
        <fullName evidence="4">DUF3899 domain-containing protein</fullName>
    </recommendedName>
</protein>
<evidence type="ECO:0000313" key="2">
    <source>
        <dbReference type="EMBL" id="AGC69103.1"/>
    </source>
</evidence>
<reference evidence="2 3" key="1">
    <citation type="journal article" date="2013" name="Genome Announc.">
        <title>Complete genome sequence of Clostridium stercorarium subsp. stercorarium strain DSM 8532, a thermophilic degrader of plant cell wall fibers.</title>
        <authorList>
            <person name="Poehlein A."/>
            <person name="Zverlov V.V."/>
            <person name="Daniel R."/>
            <person name="Schwarz W.H."/>
            <person name="Liebl W."/>
        </authorList>
    </citation>
    <scope>NUCLEOTIDE SEQUENCE [LARGE SCALE GENOMIC DNA]</scope>
    <source>
        <strain evidence="3">ATCC 35414 / DSM 8532 / NCIMB 11754</strain>
    </source>
</reference>
<feature type="transmembrane region" description="Helical" evidence="1">
    <location>
        <begin position="112"/>
        <end position="128"/>
    </location>
</feature>
<dbReference type="KEGG" id="css:Cst_c21370"/>